<dbReference type="Proteomes" id="UP001189624">
    <property type="component" value="Chromosome 9"/>
</dbReference>
<dbReference type="AlphaFoldDB" id="A0AA86T673"/>
<evidence type="ECO:0000313" key="1">
    <source>
        <dbReference type="EMBL" id="CAJ1974790.1"/>
    </source>
</evidence>
<gene>
    <name evidence="1" type="ORF">AYBTSS11_LOCUS26874</name>
</gene>
<name>A0AA86T673_9FABA</name>
<dbReference type="Gramene" id="rna-AYBTSS11_LOCUS26874">
    <property type="protein sequence ID" value="CAJ1974790.1"/>
    <property type="gene ID" value="gene-AYBTSS11_LOCUS26874"/>
</dbReference>
<evidence type="ECO:0000313" key="2">
    <source>
        <dbReference type="Proteomes" id="UP001189624"/>
    </source>
</evidence>
<keyword evidence="2" id="KW-1185">Reference proteome</keyword>
<reference evidence="1" key="1">
    <citation type="submission" date="2023-10" db="EMBL/GenBank/DDBJ databases">
        <authorList>
            <person name="Domelevo Entfellner J.-B."/>
        </authorList>
    </citation>
    <scope>NUCLEOTIDE SEQUENCE</scope>
</reference>
<accession>A0AA86T673</accession>
<sequence length="64" mass="7202">MNPLIASIIQKKSVITKIVVRTKDAFSKRCSGGCLNLNNASDSHELMAFRTPIMFTVQLFQRCK</sequence>
<proteinExistence type="predicted"/>
<organism evidence="1 2">
    <name type="scientific">Sphenostylis stenocarpa</name>
    <dbReference type="NCBI Taxonomy" id="92480"/>
    <lineage>
        <taxon>Eukaryota</taxon>
        <taxon>Viridiplantae</taxon>
        <taxon>Streptophyta</taxon>
        <taxon>Embryophyta</taxon>
        <taxon>Tracheophyta</taxon>
        <taxon>Spermatophyta</taxon>
        <taxon>Magnoliopsida</taxon>
        <taxon>eudicotyledons</taxon>
        <taxon>Gunneridae</taxon>
        <taxon>Pentapetalae</taxon>
        <taxon>rosids</taxon>
        <taxon>fabids</taxon>
        <taxon>Fabales</taxon>
        <taxon>Fabaceae</taxon>
        <taxon>Papilionoideae</taxon>
        <taxon>50 kb inversion clade</taxon>
        <taxon>NPAAA clade</taxon>
        <taxon>indigoferoid/millettioid clade</taxon>
        <taxon>Phaseoleae</taxon>
        <taxon>Sphenostylis</taxon>
    </lineage>
</organism>
<dbReference type="EMBL" id="OY731406">
    <property type="protein sequence ID" value="CAJ1974790.1"/>
    <property type="molecule type" value="Genomic_DNA"/>
</dbReference>
<protein>
    <submittedName>
        <fullName evidence="1">Uncharacterized protein</fullName>
    </submittedName>
</protein>